<dbReference type="GeneID" id="34554067"/>
<evidence type="ECO:0000256" key="1">
    <source>
        <dbReference type="SAM" id="MobiDB-lite"/>
    </source>
</evidence>
<proteinExistence type="predicted"/>
<keyword evidence="3" id="KW-1185">Reference proteome</keyword>
<evidence type="ECO:0000313" key="2">
    <source>
        <dbReference type="EMBL" id="OHF04039.1"/>
    </source>
</evidence>
<dbReference type="AlphaFoldDB" id="A0A1G4BRF8"/>
<sequence>VAKLLPLCCRQTNHHSTHFLRRPLKSSASQNLRGSPIKTQNGAKRGRPPMPMPHSTFHRQLPTNNSHTPTPSSLQVPSGFPWEESGRTPPEDAEAWNPGSHGLQWPISKPPKEPVSHPGQGCAPPWPGPCLRYRHRRVSRYVLRRGPPNPLEQCSSRLPESLLHLSGEGRHFSHARRLTFQSKHASSP</sequence>
<reference evidence="2 3" key="1">
    <citation type="submission" date="2016-09" db="EMBL/GenBank/DDBJ databases">
        <authorList>
            <person name="Capua I."/>
            <person name="De Benedictis P."/>
            <person name="Joannis T."/>
            <person name="Lombin L.H."/>
            <person name="Cattoli G."/>
        </authorList>
    </citation>
    <scope>NUCLEOTIDE SEQUENCE [LARGE SCALE GENOMIC DNA]</scope>
    <source>
        <strain evidence="2 3">IMI 309357</strain>
    </source>
</reference>
<evidence type="ECO:0000313" key="3">
    <source>
        <dbReference type="Proteomes" id="UP000176998"/>
    </source>
</evidence>
<gene>
    <name evidence="2" type="ORF">CORC01_00901</name>
</gene>
<dbReference type="OrthoDB" id="10517643at2759"/>
<accession>A0A1G4BRF8</accession>
<feature type="non-terminal residue" evidence="2">
    <location>
        <position position="1"/>
    </location>
</feature>
<feature type="compositionally biased region" description="Polar residues" evidence="1">
    <location>
        <begin position="61"/>
        <end position="76"/>
    </location>
</feature>
<dbReference type="RefSeq" id="XP_022481174.1">
    <property type="nucleotide sequence ID" value="XM_022612557.1"/>
</dbReference>
<name>A0A1G4BRF8_9PEZI</name>
<dbReference type="EMBL" id="MJBS01000004">
    <property type="protein sequence ID" value="OHF04039.1"/>
    <property type="molecule type" value="Genomic_DNA"/>
</dbReference>
<dbReference type="Proteomes" id="UP000176998">
    <property type="component" value="Unassembled WGS sequence"/>
</dbReference>
<protein>
    <submittedName>
        <fullName evidence="2">Uncharacterized protein</fullName>
    </submittedName>
</protein>
<feature type="region of interest" description="Disordered" evidence="1">
    <location>
        <begin position="19"/>
        <end position="120"/>
    </location>
</feature>
<feature type="compositionally biased region" description="Polar residues" evidence="1">
    <location>
        <begin position="26"/>
        <end position="42"/>
    </location>
</feature>
<comment type="caution">
    <text evidence="2">The sequence shown here is derived from an EMBL/GenBank/DDBJ whole genome shotgun (WGS) entry which is preliminary data.</text>
</comment>
<organism evidence="2 3">
    <name type="scientific">Colletotrichum orchidophilum</name>
    <dbReference type="NCBI Taxonomy" id="1209926"/>
    <lineage>
        <taxon>Eukaryota</taxon>
        <taxon>Fungi</taxon>
        <taxon>Dikarya</taxon>
        <taxon>Ascomycota</taxon>
        <taxon>Pezizomycotina</taxon>
        <taxon>Sordariomycetes</taxon>
        <taxon>Hypocreomycetidae</taxon>
        <taxon>Glomerellales</taxon>
        <taxon>Glomerellaceae</taxon>
        <taxon>Colletotrichum</taxon>
    </lineage>
</organism>